<evidence type="ECO:0008006" key="3">
    <source>
        <dbReference type="Google" id="ProtNLM"/>
    </source>
</evidence>
<evidence type="ECO:0000313" key="2">
    <source>
        <dbReference type="EMBL" id="QHS94706.1"/>
    </source>
</evidence>
<evidence type="ECO:0000256" key="1">
    <source>
        <dbReference type="SAM" id="MobiDB-lite"/>
    </source>
</evidence>
<accession>A0A6C0BR81</accession>
<proteinExistence type="predicted"/>
<feature type="compositionally biased region" description="Basic residues" evidence="1">
    <location>
        <begin position="10"/>
        <end position="20"/>
    </location>
</feature>
<reference evidence="2" key="1">
    <citation type="journal article" date="2020" name="Nature">
        <title>Giant virus diversity and host interactions through global metagenomics.</title>
        <authorList>
            <person name="Schulz F."/>
            <person name="Roux S."/>
            <person name="Paez-Espino D."/>
            <person name="Jungbluth S."/>
            <person name="Walsh D.A."/>
            <person name="Denef V.J."/>
            <person name="McMahon K.D."/>
            <person name="Konstantinidis K.T."/>
            <person name="Eloe-Fadrosh E.A."/>
            <person name="Kyrpides N.C."/>
            <person name="Woyke T."/>
        </authorList>
    </citation>
    <scope>NUCLEOTIDE SEQUENCE</scope>
    <source>
        <strain evidence="2">GVMAG-M-3300018416-45</strain>
    </source>
</reference>
<organism evidence="2">
    <name type="scientific">viral metagenome</name>
    <dbReference type="NCBI Taxonomy" id="1070528"/>
    <lineage>
        <taxon>unclassified sequences</taxon>
        <taxon>metagenomes</taxon>
        <taxon>organismal metagenomes</taxon>
    </lineage>
</organism>
<protein>
    <recommendedName>
        <fullName evidence="3">MYM-type domain-containing protein</fullName>
    </recommendedName>
</protein>
<dbReference type="EMBL" id="MN739230">
    <property type="protein sequence ID" value="QHS94706.1"/>
    <property type="molecule type" value="Genomic_DNA"/>
</dbReference>
<sequence>MEPIEQPKPVYKKRGRKPRGGRIVGINTITPDNVPLSSNVILHLKCKNVKDRTSSSTEKCPIEPYSGGGGDSSSIPLKLLDSESPKTYECSNDVDMKVINKKIIELSNRISLDNISSKMSGCFHCTCEFDTQTIYIPKHESNGTYHCYGCFCSPECATGYLMEEMLDTSERFERYSLLNNLYCKIYDYKKNITPAPNPYYTLDKFYGTLTIQQYRELLKHERILLVVDRPLTRSIPEVHDASSISSLHNTPFQSTYEIRPRTNRKTKSDILQSNFRF</sequence>
<dbReference type="AlphaFoldDB" id="A0A6C0BR81"/>
<name>A0A6C0BR81_9ZZZZ</name>
<feature type="region of interest" description="Disordered" evidence="1">
    <location>
        <begin position="1"/>
        <end position="24"/>
    </location>
</feature>